<protein>
    <submittedName>
        <fullName evidence="2">Uncharacterized protein</fullName>
    </submittedName>
</protein>
<evidence type="ECO:0000313" key="2">
    <source>
        <dbReference type="EMBL" id="NMO01851.1"/>
    </source>
</evidence>
<reference evidence="2 3" key="1">
    <citation type="submission" date="2020-04" db="EMBL/GenBank/DDBJ databases">
        <title>Gordonia sp. nov. TBRC 11910.</title>
        <authorList>
            <person name="Suriyachadkun C."/>
        </authorList>
    </citation>
    <scope>NUCLEOTIDE SEQUENCE [LARGE SCALE GENOMIC DNA]</scope>
    <source>
        <strain evidence="2 3">TBRC 11910</strain>
    </source>
</reference>
<evidence type="ECO:0000313" key="3">
    <source>
        <dbReference type="Proteomes" id="UP000550729"/>
    </source>
</evidence>
<dbReference type="AlphaFoldDB" id="A0A848L059"/>
<organism evidence="2 3">
    <name type="scientific">Gordonia asplenii</name>
    <dbReference type="NCBI Taxonomy" id="2725283"/>
    <lineage>
        <taxon>Bacteria</taxon>
        <taxon>Bacillati</taxon>
        <taxon>Actinomycetota</taxon>
        <taxon>Actinomycetes</taxon>
        <taxon>Mycobacteriales</taxon>
        <taxon>Gordoniaceae</taxon>
        <taxon>Gordonia</taxon>
    </lineage>
</organism>
<dbReference type="EMBL" id="JABBNB010000010">
    <property type="protein sequence ID" value="NMO01851.1"/>
    <property type="molecule type" value="Genomic_DNA"/>
</dbReference>
<keyword evidence="3" id="KW-1185">Reference proteome</keyword>
<gene>
    <name evidence="2" type="ORF">HH308_11575</name>
</gene>
<name>A0A848L059_9ACTN</name>
<sequence length="66" mass="7014">MTITRDELHALVDRVPAQDLDRAASALSTLTDGRSAPPRPRSLGAIDGEPNDSAQVDELLAEGFGR</sequence>
<dbReference type="Proteomes" id="UP000550729">
    <property type="component" value="Unassembled WGS sequence"/>
</dbReference>
<dbReference type="RefSeq" id="WP_170194358.1">
    <property type="nucleotide sequence ID" value="NZ_JABBNB010000010.1"/>
</dbReference>
<evidence type="ECO:0000256" key="1">
    <source>
        <dbReference type="SAM" id="MobiDB-lite"/>
    </source>
</evidence>
<accession>A0A848L059</accession>
<feature type="region of interest" description="Disordered" evidence="1">
    <location>
        <begin position="27"/>
        <end position="54"/>
    </location>
</feature>
<proteinExistence type="predicted"/>
<comment type="caution">
    <text evidence="2">The sequence shown here is derived from an EMBL/GenBank/DDBJ whole genome shotgun (WGS) entry which is preliminary data.</text>
</comment>